<name>A0ABP8QEJ9_9BACT</name>
<dbReference type="EMBL" id="BAABGQ010000006">
    <property type="protein sequence ID" value="GAA4501860.1"/>
    <property type="molecule type" value="Genomic_DNA"/>
</dbReference>
<comment type="caution">
    <text evidence="2">The sequence shown here is derived from an EMBL/GenBank/DDBJ whole genome shotgun (WGS) entry which is preliminary data.</text>
</comment>
<reference evidence="3" key="1">
    <citation type="journal article" date="2019" name="Int. J. Syst. Evol. Microbiol.">
        <title>The Global Catalogue of Microorganisms (GCM) 10K type strain sequencing project: providing services to taxonomists for standard genome sequencing and annotation.</title>
        <authorList>
            <consortium name="The Broad Institute Genomics Platform"/>
            <consortium name="The Broad Institute Genome Sequencing Center for Infectious Disease"/>
            <person name="Wu L."/>
            <person name="Ma J."/>
        </authorList>
    </citation>
    <scope>NUCLEOTIDE SEQUENCE [LARGE SCALE GENOMIC DNA]</scope>
    <source>
        <strain evidence="3">JCM 17841</strain>
    </source>
</reference>
<feature type="compositionally biased region" description="Basic and acidic residues" evidence="1">
    <location>
        <begin position="30"/>
        <end position="40"/>
    </location>
</feature>
<accession>A0ABP8QEJ9</accession>
<protein>
    <submittedName>
        <fullName evidence="2">Uncharacterized protein</fullName>
    </submittedName>
</protein>
<keyword evidence="3" id="KW-1185">Reference proteome</keyword>
<evidence type="ECO:0000256" key="1">
    <source>
        <dbReference type="SAM" id="MobiDB-lite"/>
    </source>
</evidence>
<organism evidence="2 3">
    <name type="scientific">Hymenobacter ginsengisoli</name>
    <dbReference type="NCBI Taxonomy" id="1051626"/>
    <lineage>
        <taxon>Bacteria</taxon>
        <taxon>Pseudomonadati</taxon>
        <taxon>Bacteroidota</taxon>
        <taxon>Cytophagia</taxon>
        <taxon>Cytophagales</taxon>
        <taxon>Hymenobacteraceae</taxon>
        <taxon>Hymenobacter</taxon>
    </lineage>
</organism>
<feature type="region of interest" description="Disordered" evidence="1">
    <location>
        <begin position="30"/>
        <end position="52"/>
    </location>
</feature>
<proteinExistence type="predicted"/>
<evidence type="ECO:0000313" key="3">
    <source>
        <dbReference type="Proteomes" id="UP001501243"/>
    </source>
</evidence>
<dbReference type="Proteomes" id="UP001501243">
    <property type="component" value="Unassembled WGS sequence"/>
</dbReference>
<sequence length="52" mass="5628">MLTSCRISTSHAPGYKEAVRTNAISNKHILSEEPTLERAAPRVAPDSEGVVH</sequence>
<gene>
    <name evidence="2" type="ORF">GCM10023172_24310</name>
</gene>
<evidence type="ECO:0000313" key="2">
    <source>
        <dbReference type="EMBL" id="GAA4501860.1"/>
    </source>
</evidence>